<organism evidence="2 3">
    <name type="scientific">Dictyocaulus viviparus</name>
    <name type="common">Bovine lungworm</name>
    <dbReference type="NCBI Taxonomy" id="29172"/>
    <lineage>
        <taxon>Eukaryota</taxon>
        <taxon>Metazoa</taxon>
        <taxon>Ecdysozoa</taxon>
        <taxon>Nematoda</taxon>
        <taxon>Chromadorea</taxon>
        <taxon>Rhabditida</taxon>
        <taxon>Rhabditina</taxon>
        <taxon>Rhabditomorpha</taxon>
        <taxon>Strongyloidea</taxon>
        <taxon>Metastrongylidae</taxon>
        <taxon>Dictyocaulus</taxon>
    </lineage>
</organism>
<name>A0A0D8Y841_DICVI</name>
<evidence type="ECO:0000313" key="3">
    <source>
        <dbReference type="Proteomes" id="UP000053766"/>
    </source>
</evidence>
<reference evidence="3" key="2">
    <citation type="journal article" date="2016" name="Sci. Rep.">
        <title>Dictyocaulus viviparus genome, variome and transcriptome elucidate lungworm biology and support future intervention.</title>
        <authorList>
            <person name="McNulty S.N."/>
            <person name="Strube C."/>
            <person name="Rosa B.A."/>
            <person name="Martin J.C."/>
            <person name="Tyagi R."/>
            <person name="Choi Y.J."/>
            <person name="Wang Q."/>
            <person name="Hallsworth Pepin K."/>
            <person name="Zhang X."/>
            <person name="Ozersky P."/>
            <person name="Wilson R.K."/>
            <person name="Sternberg P.W."/>
            <person name="Gasser R.B."/>
            <person name="Mitreva M."/>
        </authorList>
    </citation>
    <scope>NUCLEOTIDE SEQUENCE [LARGE SCALE GENOMIC DNA]</scope>
    <source>
        <strain evidence="3">HannoverDv2000</strain>
    </source>
</reference>
<dbReference type="PANTHER" id="PTHR46990">
    <property type="entry name" value="GLUTAREDOXIN DOMAIN-CONTAINING CYSTEINE-RICH PROTEIN 1"/>
    <property type="match status" value="1"/>
</dbReference>
<dbReference type="Pfam" id="PF00462">
    <property type="entry name" value="Glutaredoxin"/>
    <property type="match status" value="1"/>
</dbReference>
<dbReference type="InterPro" id="IPR036410">
    <property type="entry name" value="HSP_DnaJ_Cys-rich_dom_sf"/>
</dbReference>
<reference evidence="2 3" key="1">
    <citation type="submission" date="2013-11" db="EMBL/GenBank/DDBJ databases">
        <title>Draft genome of the bovine lungworm Dictyocaulus viviparus.</title>
        <authorList>
            <person name="Mitreva M."/>
        </authorList>
    </citation>
    <scope>NUCLEOTIDE SEQUENCE [LARGE SCALE GENOMIC DNA]</scope>
    <source>
        <strain evidence="2 3">HannoverDv2000</strain>
    </source>
</reference>
<keyword evidence="3" id="KW-1185">Reference proteome</keyword>
<dbReference type="Gene3D" id="3.40.30.10">
    <property type="entry name" value="Glutaredoxin"/>
    <property type="match status" value="1"/>
</dbReference>
<dbReference type="OrthoDB" id="423313at2759"/>
<dbReference type="Proteomes" id="UP000053766">
    <property type="component" value="Unassembled WGS sequence"/>
</dbReference>
<dbReference type="SUPFAM" id="SSF52833">
    <property type="entry name" value="Thioredoxin-like"/>
    <property type="match status" value="1"/>
</dbReference>
<dbReference type="InterPro" id="IPR036249">
    <property type="entry name" value="Thioredoxin-like_sf"/>
</dbReference>
<dbReference type="PROSITE" id="PS51354">
    <property type="entry name" value="GLUTAREDOXIN_2"/>
    <property type="match status" value="1"/>
</dbReference>
<dbReference type="AlphaFoldDB" id="A0A0D8Y841"/>
<gene>
    <name evidence="2" type="ORF">DICVIV_00708</name>
</gene>
<dbReference type="InterPro" id="IPR042797">
    <property type="entry name" value="GRXCR1"/>
</dbReference>
<protein>
    <recommendedName>
        <fullName evidence="1">Glutaredoxin domain-containing protein</fullName>
    </recommendedName>
</protein>
<proteinExistence type="predicted"/>
<dbReference type="InterPro" id="IPR002109">
    <property type="entry name" value="Glutaredoxin"/>
</dbReference>
<dbReference type="SUPFAM" id="SSF57938">
    <property type="entry name" value="DnaJ/Hsp40 cysteine-rich domain"/>
    <property type="match status" value="1"/>
</dbReference>
<evidence type="ECO:0000259" key="1">
    <source>
        <dbReference type="Pfam" id="PF00462"/>
    </source>
</evidence>
<feature type="domain" description="Glutaredoxin" evidence="1">
    <location>
        <begin position="59"/>
        <end position="129"/>
    </location>
</feature>
<dbReference type="STRING" id="29172.A0A0D8Y841"/>
<evidence type="ECO:0000313" key="2">
    <source>
        <dbReference type="EMBL" id="KJH53023.1"/>
    </source>
</evidence>
<dbReference type="PANTHER" id="PTHR46990:SF1">
    <property type="entry name" value="GLUTAREDOXIN DOMAIN-CONTAINING CYSTEINE-RICH PROTEIN 1"/>
    <property type="match status" value="1"/>
</dbReference>
<dbReference type="EMBL" id="KN716156">
    <property type="protein sequence ID" value="KJH53023.1"/>
    <property type="molecule type" value="Genomic_DNA"/>
</dbReference>
<sequence>MRLELERSLQSYPQDILISRHGSVRGRRLHVFNTIRMIRIKNQWQKDYIKEETNKVVVYITSCGILRNVWERCRDTVELLKALKIKAEFRDLNIDPSFGDELADRMRLEKKDRKLLYDSLPMVYVNGEYFGNDFTLFQENEQKNLVEILRDFQGRQDCDSCQGSGYTVCTFCRGGKKAKKTFRVQLRCTRCDRNGIAPCRSCKRPHLADR</sequence>
<accession>A0A0D8Y841</accession>
<dbReference type="GO" id="GO:0007605">
    <property type="term" value="P:sensory perception of sound"/>
    <property type="evidence" value="ECO:0007669"/>
    <property type="project" value="InterPro"/>
</dbReference>